<dbReference type="InterPro" id="IPR019545">
    <property type="entry name" value="DM13_domain"/>
</dbReference>
<sequence>MLENHCQPSSIKTKSIVTTSKEWIIVVSIIVIGLIRQPSEIHCGDYQGAYLGKLNSYAHQVNGDVYLIDEYTFLIKNFFYDGLSQDAFFWAGSSIRPSNKGFIIPSEDGRTNRLQRYTNRDITIRMPDDRRITSIRWLSIWDIRSSKNLGDIIIPDGFEPPTPKKISELSQLMHGVKSETIILVDSKSIGIQQLHYDGLGPETYFFVGIGPQPSNLGAYKIPDETGSLEPLGSYSGENIVLELPGNLTIFDIDWLAIYDIKEQENYGSVLIPSHLNVPPALSQLIKYESRLPQCEQLHRDIQLNWEIFGPQITIELVARVPANDYIAFGLSGSSNSSQMIGADVAVSYLDGHLGYTFDYNITDKHPCVNLKKAPSIGASKTDYGPDYRGVCPDTKVGGVENYQIHTYTRENGLTKITFRRNLINTGDEGDQIFKTAPGQQSFIVWAVGRLNKFKEPRYHYMYSKGDFKIEFGRKITKNCHQFVVPSHELDVLKNSNDVAYSRQQVAALAALSSSGSSSPNTHRSKSGGLISHFSRSSSTITTTTSNQALKKQQRKQQQQQQQTESDDQPQESVLSPFFNSISWGQPEILNKSATTFYARVGHPGVNKGYTQITNEGSAGLVWYINGLMAPILHVQRGKTYTFRVEGGDTFEQSYRFYHPFYITDDPYGGYLLQNVTQRNQQKVFAGLQFDIAPTSSAPQSSSGGGSTAQSSSNKKQSSATSSNKPHVAQAPQMIGKPAPNSVGRLCAWLPNGINDIRRADTHHSFAQFRAVLDYSCQPGQPGIVQWTPNVSTPDVVYYQSYTQRNMGWKIVVRDDNDEEYAVE</sequence>
<dbReference type="Pfam" id="PF25489">
    <property type="entry name" value="At5g54830"/>
    <property type="match status" value="1"/>
</dbReference>
<feature type="region of interest" description="Disordered" evidence="2">
    <location>
        <begin position="695"/>
        <end position="736"/>
    </location>
</feature>
<feature type="domain" description="DM13" evidence="4">
    <location>
        <begin position="48"/>
        <end position="155"/>
    </location>
</feature>
<protein>
    <submittedName>
        <fullName evidence="5">Protein Skeletor, isoforms B/C</fullName>
    </submittedName>
</protein>
<dbReference type="PANTHER" id="PTHR24036">
    <property type="entry name" value="SKELETOR-RELATED"/>
    <property type="match status" value="1"/>
</dbReference>
<dbReference type="InterPro" id="IPR057443">
    <property type="entry name" value="At5g54830-like"/>
</dbReference>
<feature type="domain" description="DM13" evidence="4">
    <location>
        <begin position="163"/>
        <end position="272"/>
    </location>
</feature>
<dbReference type="PROSITE" id="PS51549">
    <property type="entry name" value="DM13"/>
    <property type="match status" value="2"/>
</dbReference>
<dbReference type="Pfam" id="PF10517">
    <property type="entry name" value="DM13"/>
    <property type="match status" value="2"/>
</dbReference>
<evidence type="ECO:0000259" key="4">
    <source>
        <dbReference type="PROSITE" id="PS51549"/>
    </source>
</evidence>
<dbReference type="InterPro" id="IPR052126">
    <property type="entry name" value="Spindle_Org/Thrombomodulin"/>
</dbReference>
<dbReference type="SUPFAM" id="SSF49503">
    <property type="entry name" value="Cupredoxins"/>
    <property type="match status" value="1"/>
</dbReference>
<keyword evidence="1" id="KW-0677">Repeat</keyword>
<dbReference type="EMBL" id="GGYP01000439">
    <property type="protein sequence ID" value="MDE45210.1"/>
    <property type="molecule type" value="Transcribed_RNA"/>
</dbReference>
<evidence type="ECO:0000313" key="5">
    <source>
        <dbReference type="EMBL" id="MDE45210.1"/>
    </source>
</evidence>
<dbReference type="InterPro" id="IPR005018">
    <property type="entry name" value="DOMON_domain"/>
</dbReference>
<dbReference type="AlphaFoldDB" id="A0A6G1S5K2"/>
<name>A0A6G1S5K2_9ACAR</name>
<dbReference type="PROSITE" id="PS50836">
    <property type="entry name" value="DOMON"/>
    <property type="match status" value="1"/>
</dbReference>
<dbReference type="InterPro" id="IPR008972">
    <property type="entry name" value="Cupredoxin"/>
</dbReference>
<accession>A0A6G1S5K2</accession>
<dbReference type="SMART" id="SM00664">
    <property type="entry name" value="DoH"/>
    <property type="match status" value="1"/>
</dbReference>
<evidence type="ECO:0000256" key="1">
    <source>
        <dbReference type="ARBA" id="ARBA00022737"/>
    </source>
</evidence>
<gene>
    <name evidence="5" type="primary">Skeletor_1</name>
    <name evidence="5" type="ORF">g.1324</name>
</gene>
<feature type="region of interest" description="Disordered" evidence="2">
    <location>
        <begin position="511"/>
        <end position="571"/>
    </location>
</feature>
<dbReference type="Pfam" id="PF03351">
    <property type="entry name" value="DOMON"/>
    <property type="match status" value="1"/>
</dbReference>
<reference evidence="5" key="1">
    <citation type="submission" date="2018-10" db="EMBL/GenBank/DDBJ databases">
        <title>Transcriptome assembly of Aceria tosichella (Wheat curl mite) Type 2.</title>
        <authorList>
            <person name="Scully E.D."/>
            <person name="Geib S.M."/>
            <person name="Palmer N.A."/>
            <person name="Gupta A.K."/>
            <person name="Sarath G."/>
            <person name="Tatineni S."/>
        </authorList>
    </citation>
    <scope>NUCLEOTIDE SEQUENCE</scope>
    <source>
        <strain evidence="5">LincolnNE</strain>
    </source>
</reference>
<proteinExistence type="predicted"/>
<evidence type="ECO:0000256" key="2">
    <source>
        <dbReference type="SAM" id="MobiDB-lite"/>
    </source>
</evidence>
<dbReference type="InterPro" id="IPR045266">
    <property type="entry name" value="DOH_DOMON"/>
</dbReference>
<evidence type="ECO:0000259" key="3">
    <source>
        <dbReference type="PROSITE" id="PS50836"/>
    </source>
</evidence>
<feature type="compositionally biased region" description="Low complexity" evidence="2">
    <location>
        <begin position="534"/>
        <end position="545"/>
    </location>
</feature>
<dbReference type="CDD" id="cd09631">
    <property type="entry name" value="DOMON_DOH"/>
    <property type="match status" value="1"/>
</dbReference>
<dbReference type="SMART" id="SM00686">
    <property type="entry name" value="DM13"/>
    <property type="match status" value="2"/>
</dbReference>
<dbReference type="PANTHER" id="PTHR24036:SF16">
    <property type="entry name" value="KNICKKOPF"/>
    <property type="match status" value="1"/>
</dbReference>
<feature type="compositionally biased region" description="Low complexity" evidence="2">
    <location>
        <begin position="695"/>
        <end position="723"/>
    </location>
</feature>
<feature type="domain" description="DOMON" evidence="3">
    <location>
        <begin position="299"/>
        <end position="448"/>
    </location>
</feature>
<organism evidence="5">
    <name type="scientific">Aceria tosichella</name>
    <name type="common">wheat curl mite</name>
    <dbReference type="NCBI Taxonomy" id="561515"/>
    <lineage>
        <taxon>Eukaryota</taxon>
        <taxon>Metazoa</taxon>
        <taxon>Ecdysozoa</taxon>
        <taxon>Arthropoda</taxon>
        <taxon>Chelicerata</taxon>
        <taxon>Arachnida</taxon>
        <taxon>Acari</taxon>
        <taxon>Acariformes</taxon>
        <taxon>Trombidiformes</taxon>
        <taxon>Prostigmata</taxon>
        <taxon>Eupodina</taxon>
        <taxon>Eriophyoidea</taxon>
        <taxon>Eriophyidae</taxon>
        <taxon>Eriophyinae</taxon>
        <taxon>Aceriini</taxon>
        <taxon>Aceria</taxon>
    </lineage>
</organism>